<dbReference type="Gene3D" id="2.40.10.10">
    <property type="entry name" value="Trypsin-like serine proteases"/>
    <property type="match status" value="2"/>
</dbReference>
<organism evidence="6 7">
    <name type="scientific">Virgisporangium aurantiacum</name>
    <dbReference type="NCBI Taxonomy" id="175570"/>
    <lineage>
        <taxon>Bacteria</taxon>
        <taxon>Bacillati</taxon>
        <taxon>Actinomycetota</taxon>
        <taxon>Actinomycetes</taxon>
        <taxon>Micromonosporales</taxon>
        <taxon>Micromonosporaceae</taxon>
        <taxon>Virgisporangium</taxon>
    </lineage>
</organism>
<feature type="transmembrane region" description="Helical" evidence="5">
    <location>
        <begin position="29"/>
        <end position="46"/>
    </location>
</feature>
<keyword evidence="6" id="KW-0378">Hydrolase</keyword>
<dbReference type="InterPro" id="IPR003825">
    <property type="entry name" value="Colicin-V_CvpA"/>
</dbReference>
<dbReference type="GO" id="GO:0009403">
    <property type="term" value="P:toxin biosynthetic process"/>
    <property type="evidence" value="ECO:0007669"/>
    <property type="project" value="InterPro"/>
</dbReference>
<evidence type="ECO:0000256" key="1">
    <source>
        <dbReference type="ARBA" id="ARBA00004141"/>
    </source>
</evidence>
<keyword evidence="7" id="KW-1185">Reference proteome</keyword>
<sequence>MVDLVLIGLLLIFAFNGYRQGFVVGLLSFAGFFSGALVGLQLGPLLADRFDTDAKRVLVSIIVIFGLAVFGQAVAGFLGSRLRGAIRHRGAQRVDDAGGAVVSVVAVLLVIWLVATPLSQSSLPWLARAVNNSIILGVVDKAMPNKARALSEALQETVNTRGFPRVFDGFGPTREREVPAPNPALANSPVVRNSQPSVLKVLGNAQSCSRRIEGTGFVYAPERVMTNAHVVAGTKTVKVETESGSLNGKVVVYDPERDLAVIYVPKLKATPLNFAPKQASTGADAVVLGYPLDGPYDAQEARVREVRNITGPDIYDNGQVTREVYTIKALVRSGNSGGPLMSSEGAVLGIIFAAAADDQETGFAVTAGAATKVADAGRGATNATSTGECA</sequence>
<dbReference type="InterPro" id="IPR001940">
    <property type="entry name" value="Peptidase_S1C"/>
</dbReference>
<evidence type="ECO:0000313" key="7">
    <source>
        <dbReference type="Proteomes" id="UP000612585"/>
    </source>
</evidence>
<dbReference type="AlphaFoldDB" id="A0A8J3YY84"/>
<feature type="transmembrane region" description="Helical" evidence="5">
    <location>
        <begin position="98"/>
        <end position="118"/>
    </location>
</feature>
<name>A0A8J3YY84_9ACTN</name>
<accession>A0A8J3YY84</accession>
<dbReference type="EMBL" id="BOPG01000009">
    <property type="protein sequence ID" value="GIJ53879.1"/>
    <property type="molecule type" value="Genomic_DNA"/>
</dbReference>
<dbReference type="GO" id="GO:0004252">
    <property type="term" value="F:serine-type endopeptidase activity"/>
    <property type="evidence" value="ECO:0007669"/>
    <property type="project" value="InterPro"/>
</dbReference>
<dbReference type="PRINTS" id="PR00834">
    <property type="entry name" value="PROTEASES2C"/>
</dbReference>
<comment type="caution">
    <text evidence="6">The sequence shown here is derived from an EMBL/GenBank/DDBJ whole genome shotgun (WGS) entry which is preliminary data.</text>
</comment>
<dbReference type="GO" id="GO:0006508">
    <property type="term" value="P:proteolysis"/>
    <property type="evidence" value="ECO:0007669"/>
    <property type="project" value="UniProtKB-KW"/>
</dbReference>
<keyword evidence="2 5" id="KW-0812">Transmembrane</keyword>
<reference evidence="6" key="1">
    <citation type="submission" date="2021-01" db="EMBL/GenBank/DDBJ databases">
        <title>Whole genome shotgun sequence of Virgisporangium aurantiacum NBRC 16421.</title>
        <authorList>
            <person name="Komaki H."/>
            <person name="Tamura T."/>
        </authorList>
    </citation>
    <scope>NUCLEOTIDE SEQUENCE</scope>
    <source>
        <strain evidence="6">NBRC 16421</strain>
    </source>
</reference>
<dbReference type="GO" id="GO:0016020">
    <property type="term" value="C:membrane"/>
    <property type="evidence" value="ECO:0007669"/>
    <property type="project" value="UniProtKB-SubCell"/>
</dbReference>
<proteinExistence type="predicted"/>
<dbReference type="Proteomes" id="UP000612585">
    <property type="component" value="Unassembled WGS sequence"/>
</dbReference>
<evidence type="ECO:0000256" key="2">
    <source>
        <dbReference type="ARBA" id="ARBA00022692"/>
    </source>
</evidence>
<feature type="transmembrane region" description="Helical" evidence="5">
    <location>
        <begin position="58"/>
        <end position="78"/>
    </location>
</feature>
<keyword evidence="6" id="KW-0645">Protease</keyword>
<gene>
    <name evidence="6" type="ORF">Vau01_013950</name>
</gene>
<dbReference type="Pfam" id="PF02674">
    <property type="entry name" value="Colicin_V"/>
    <property type="match status" value="1"/>
</dbReference>
<dbReference type="InterPro" id="IPR047680">
    <property type="entry name" value="MarP-like"/>
</dbReference>
<dbReference type="InterPro" id="IPR009003">
    <property type="entry name" value="Peptidase_S1_PA"/>
</dbReference>
<evidence type="ECO:0000256" key="5">
    <source>
        <dbReference type="SAM" id="Phobius"/>
    </source>
</evidence>
<dbReference type="SUPFAM" id="SSF50494">
    <property type="entry name" value="Trypsin-like serine proteases"/>
    <property type="match status" value="1"/>
</dbReference>
<evidence type="ECO:0000313" key="6">
    <source>
        <dbReference type="EMBL" id="GIJ53879.1"/>
    </source>
</evidence>
<dbReference type="InterPro" id="IPR043504">
    <property type="entry name" value="Peptidase_S1_PA_chymotrypsin"/>
</dbReference>
<protein>
    <submittedName>
        <fullName evidence="6">Serine protease</fullName>
    </submittedName>
</protein>
<keyword evidence="4 5" id="KW-0472">Membrane</keyword>
<dbReference type="PANTHER" id="PTHR43019:SF23">
    <property type="entry name" value="PROTEASE DO-LIKE 5, CHLOROPLASTIC"/>
    <property type="match status" value="1"/>
</dbReference>
<evidence type="ECO:0000256" key="4">
    <source>
        <dbReference type="ARBA" id="ARBA00023136"/>
    </source>
</evidence>
<dbReference type="Pfam" id="PF13365">
    <property type="entry name" value="Trypsin_2"/>
    <property type="match status" value="1"/>
</dbReference>
<comment type="subcellular location">
    <subcellularLocation>
        <location evidence="1">Membrane</location>
        <topology evidence="1">Multi-pass membrane protein</topology>
    </subcellularLocation>
</comment>
<dbReference type="NCBIfam" id="NF033740">
    <property type="entry name" value="MarP_fam_protase"/>
    <property type="match status" value="1"/>
</dbReference>
<keyword evidence="3 5" id="KW-1133">Transmembrane helix</keyword>
<dbReference type="PANTHER" id="PTHR43019">
    <property type="entry name" value="SERINE ENDOPROTEASE DEGS"/>
    <property type="match status" value="1"/>
</dbReference>
<evidence type="ECO:0000256" key="3">
    <source>
        <dbReference type="ARBA" id="ARBA00022989"/>
    </source>
</evidence>